<dbReference type="PANTHER" id="PTHR10285">
    <property type="entry name" value="URIDINE KINASE"/>
    <property type="match status" value="1"/>
</dbReference>
<comment type="catalytic activity">
    <reaction evidence="8">
        <text>cytidine + ATP = CMP + ADP + H(+)</text>
        <dbReference type="Rhea" id="RHEA:24674"/>
        <dbReference type="ChEBI" id="CHEBI:15378"/>
        <dbReference type="ChEBI" id="CHEBI:17562"/>
        <dbReference type="ChEBI" id="CHEBI:30616"/>
        <dbReference type="ChEBI" id="CHEBI:60377"/>
        <dbReference type="ChEBI" id="CHEBI:456216"/>
        <dbReference type="EC" id="2.7.1.48"/>
    </reaction>
</comment>
<dbReference type="InterPro" id="IPR027417">
    <property type="entry name" value="P-loop_NTPase"/>
</dbReference>
<dbReference type="Gene3D" id="3.40.50.2020">
    <property type="match status" value="1"/>
</dbReference>
<evidence type="ECO:0000256" key="5">
    <source>
        <dbReference type="ARBA" id="ARBA00022741"/>
    </source>
</evidence>
<evidence type="ECO:0000259" key="10">
    <source>
        <dbReference type="Pfam" id="PF00485"/>
    </source>
</evidence>
<dbReference type="Proteomes" id="UP000030755">
    <property type="component" value="Unassembled WGS sequence"/>
</dbReference>
<dbReference type="InterPro" id="IPR006083">
    <property type="entry name" value="PRK/URK"/>
</dbReference>
<keyword evidence="14" id="KW-1185">Reference proteome</keyword>
<evidence type="ECO:0000256" key="7">
    <source>
        <dbReference type="ARBA" id="ARBA00022840"/>
    </source>
</evidence>
<feature type="domain" description="Phosphoribulokinase/uridine kinase" evidence="10">
    <location>
        <begin position="36"/>
        <end position="223"/>
    </location>
</feature>
<comment type="pathway">
    <text evidence="1 8">Pyrimidine metabolism; UMP biosynthesis via salvage pathway; UMP from uridine: step 1/1.</text>
</comment>
<evidence type="ECO:0000259" key="11">
    <source>
        <dbReference type="Pfam" id="PF14681"/>
    </source>
</evidence>
<keyword evidence="7 8" id="KW-0067">ATP-binding</keyword>
<evidence type="ECO:0000256" key="3">
    <source>
        <dbReference type="ARBA" id="ARBA00005408"/>
    </source>
</evidence>
<evidence type="ECO:0000256" key="2">
    <source>
        <dbReference type="ARBA" id="ARBA00004784"/>
    </source>
</evidence>
<sequence>MSNPTSPNEASNGFIPRSGRPPWYTSDGSSIRDAFLIGIAGGSASGKTSVSNRIIREMNVPWVVIISMDSFYKNLNQEARERAARNEYNFDHPDAFDFDLLHEKLSKLKQGLIVDIPMYDFTTHSRLTTTQKIYGASVIIFEGIFALYDKKVFEMMDVRIFVDTDDDVRLARRLKRDIASRGRSVQSVLDQYHKYVKPAFDDYIRPTLKNADVIIPRGLENNVAIDLLLKMIKRKLEENVSFKSELAKLHEGKHGLPESVILLEQKPQVVSLMTTIRDKNTNRDEFIFSSDRMCRMVVEKALTLLKFHEKSVITPIGKTYHGFTMADKICGVSIERAGVAMEVSLRQVCKDIKIGKLLIQTDTKTGDPQLPSDISSRKVLLMDVSVATGAAAIMAIRVLLDHFVLEENIIFMCLLAAPLGLHSISYAFPKVKIVVSQVDQVLNDKFYIVPGFGNFANRYFGTCNNNK</sequence>
<reference evidence="15" key="2">
    <citation type="journal article" date="2018" name="Nat. Microbiol.">
        <title>Leveraging single-cell genomics to expand the fungal tree of life.</title>
        <authorList>
            <person name="Ahrendt S.R."/>
            <person name="Quandt C.A."/>
            <person name="Ciobanu D."/>
            <person name="Clum A."/>
            <person name="Salamov A."/>
            <person name="Andreopoulos B."/>
            <person name="Cheng J.F."/>
            <person name="Woyke T."/>
            <person name="Pelin A."/>
            <person name="Henrissat B."/>
            <person name="Reynolds N.K."/>
            <person name="Benny G.L."/>
            <person name="Smith M.E."/>
            <person name="James T.Y."/>
            <person name="Grigoriev I.V."/>
        </authorList>
    </citation>
    <scope>NUCLEOTIDE SEQUENCE [LARGE SCALE GENOMIC DNA]</scope>
    <source>
        <strain evidence="15">CSF55</strain>
    </source>
</reference>
<dbReference type="NCBIfam" id="TIGR00235">
    <property type="entry name" value="udk"/>
    <property type="match status" value="1"/>
</dbReference>
<dbReference type="InterPro" id="IPR029057">
    <property type="entry name" value="PRTase-like"/>
</dbReference>
<dbReference type="FunFam" id="3.40.50.2020:FF:000010">
    <property type="entry name" value="Uridine-cytidine kinase"/>
    <property type="match status" value="1"/>
</dbReference>
<gene>
    <name evidence="12" type="ORF">O9G_005121</name>
    <name evidence="13" type="ORF">ROZALSC1DRAFT_28190</name>
</gene>
<dbReference type="STRING" id="988480.A0A075B056"/>
<evidence type="ECO:0000256" key="1">
    <source>
        <dbReference type="ARBA" id="ARBA00004690"/>
    </source>
</evidence>
<evidence type="ECO:0000313" key="13">
    <source>
        <dbReference type="EMBL" id="RKP20303.1"/>
    </source>
</evidence>
<dbReference type="SUPFAM" id="SSF52540">
    <property type="entry name" value="P-loop containing nucleoside triphosphate hydrolases"/>
    <property type="match status" value="1"/>
</dbReference>
<evidence type="ECO:0000313" key="14">
    <source>
        <dbReference type="Proteomes" id="UP000030755"/>
    </source>
</evidence>
<dbReference type="UniPathway" id="UPA00574">
    <property type="reaction ID" value="UER00637"/>
</dbReference>
<comment type="similarity">
    <text evidence="3 8">Belongs to the uridine kinase family.</text>
</comment>
<name>A0A075B056_ROZAC</name>
<dbReference type="UniPathway" id="UPA00579">
    <property type="reaction ID" value="UER00640"/>
</dbReference>
<dbReference type="EMBL" id="ML005084">
    <property type="protein sequence ID" value="RKP20303.1"/>
    <property type="molecule type" value="Genomic_DNA"/>
</dbReference>
<evidence type="ECO:0000256" key="6">
    <source>
        <dbReference type="ARBA" id="ARBA00022777"/>
    </source>
</evidence>
<organism evidence="12 14">
    <name type="scientific">Rozella allomycis (strain CSF55)</name>
    <dbReference type="NCBI Taxonomy" id="988480"/>
    <lineage>
        <taxon>Eukaryota</taxon>
        <taxon>Fungi</taxon>
        <taxon>Fungi incertae sedis</taxon>
        <taxon>Cryptomycota</taxon>
        <taxon>Cryptomycota incertae sedis</taxon>
        <taxon>Rozella</taxon>
    </lineage>
</organism>
<comment type="catalytic activity">
    <reaction evidence="8">
        <text>uridine + ATP = UMP + ADP + H(+)</text>
        <dbReference type="Rhea" id="RHEA:16825"/>
        <dbReference type="ChEBI" id="CHEBI:15378"/>
        <dbReference type="ChEBI" id="CHEBI:16704"/>
        <dbReference type="ChEBI" id="CHEBI:30616"/>
        <dbReference type="ChEBI" id="CHEBI:57865"/>
        <dbReference type="ChEBI" id="CHEBI:456216"/>
        <dbReference type="EC" id="2.7.1.48"/>
    </reaction>
</comment>
<accession>A0A075B056</accession>
<dbReference type="HOGENOM" id="CLU_021278_0_1_1"/>
<dbReference type="SUPFAM" id="SSF53271">
    <property type="entry name" value="PRTase-like"/>
    <property type="match status" value="1"/>
</dbReference>
<evidence type="ECO:0000256" key="9">
    <source>
        <dbReference type="SAM" id="MobiDB-lite"/>
    </source>
</evidence>
<evidence type="ECO:0000313" key="15">
    <source>
        <dbReference type="Proteomes" id="UP000281549"/>
    </source>
</evidence>
<dbReference type="InterPro" id="IPR000836">
    <property type="entry name" value="PRTase_dom"/>
</dbReference>
<dbReference type="Pfam" id="PF14681">
    <property type="entry name" value="UPRTase"/>
    <property type="match status" value="1"/>
</dbReference>
<dbReference type="FunFam" id="3.40.50.300:FF:000339">
    <property type="entry name" value="Uridine kinase"/>
    <property type="match status" value="1"/>
</dbReference>
<dbReference type="EC" id="2.7.1.48" evidence="8"/>
<dbReference type="PRINTS" id="PR00988">
    <property type="entry name" value="URIDINKINASE"/>
</dbReference>
<dbReference type="CDD" id="cd06223">
    <property type="entry name" value="PRTases_typeI"/>
    <property type="match status" value="1"/>
</dbReference>
<protein>
    <recommendedName>
        <fullName evidence="8">Uridine kinase</fullName>
        <ecNumber evidence="8">2.7.1.48</ecNumber>
    </recommendedName>
</protein>
<keyword evidence="5 8" id="KW-0547">Nucleotide-binding</keyword>
<keyword evidence="4 8" id="KW-0808">Transferase</keyword>
<dbReference type="OrthoDB" id="738517at2759"/>
<evidence type="ECO:0000313" key="12">
    <source>
        <dbReference type="EMBL" id="EPZ34164.1"/>
    </source>
</evidence>
<feature type="domain" description="Phosphoribosyltransferase" evidence="11">
    <location>
        <begin position="265"/>
        <end position="462"/>
    </location>
</feature>
<keyword evidence="6 8" id="KW-0418">Kinase</keyword>
<dbReference type="Gene3D" id="3.40.50.300">
    <property type="entry name" value="P-loop containing nucleotide triphosphate hydrolases"/>
    <property type="match status" value="1"/>
</dbReference>
<dbReference type="NCBIfam" id="NF004018">
    <property type="entry name" value="PRK05480.1"/>
    <property type="match status" value="1"/>
</dbReference>
<evidence type="ECO:0000256" key="8">
    <source>
        <dbReference type="RuleBase" id="RU003825"/>
    </source>
</evidence>
<feature type="region of interest" description="Disordered" evidence="9">
    <location>
        <begin position="1"/>
        <end position="21"/>
    </location>
</feature>
<dbReference type="OMA" id="EPQLHCE"/>
<evidence type="ECO:0000256" key="4">
    <source>
        <dbReference type="ARBA" id="ARBA00022679"/>
    </source>
</evidence>
<dbReference type="GO" id="GO:0044211">
    <property type="term" value="P:CTP salvage"/>
    <property type="evidence" value="ECO:0007669"/>
    <property type="project" value="UniProtKB-UniPathway"/>
</dbReference>
<dbReference type="GO" id="GO:0004849">
    <property type="term" value="F:uridine kinase activity"/>
    <property type="evidence" value="ECO:0007669"/>
    <property type="project" value="UniProtKB-EC"/>
</dbReference>
<dbReference type="AlphaFoldDB" id="A0A075B056"/>
<dbReference type="Pfam" id="PF00485">
    <property type="entry name" value="PRK"/>
    <property type="match status" value="1"/>
</dbReference>
<dbReference type="GO" id="GO:0005524">
    <property type="term" value="F:ATP binding"/>
    <property type="evidence" value="ECO:0007669"/>
    <property type="project" value="UniProtKB-KW"/>
</dbReference>
<dbReference type="EMBL" id="KE560979">
    <property type="protein sequence ID" value="EPZ34164.1"/>
    <property type="molecule type" value="Genomic_DNA"/>
</dbReference>
<dbReference type="Proteomes" id="UP000281549">
    <property type="component" value="Unassembled WGS sequence"/>
</dbReference>
<reference evidence="12 14" key="1">
    <citation type="journal article" date="2013" name="Curr. Biol.">
        <title>Shared signatures of parasitism and phylogenomics unite Cryptomycota and microsporidia.</title>
        <authorList>
            <person name="James T.Y."/>
            <person name="Pelin A."/>
            <person name="Bonen L."/>
            <person name="Ahrendt S."/>
            <person name="Sain D."/>
            <person name="Corradi N."/>
            <person name="Stajich J.E."/>
        </authorList>
    </citation>
    <scope>NUCLEOTIDE SEQUENCE [LARGE SCALE GENOMIC DNA]</scope>
    <source>
        <strain evidence="12">CSF55</strain>
        <strain evidence="12">CSF55</strain>
    </source>
</reference>
<dbReference type="InterPro" id="IPR000764">
    <property type="entry name" value="Uridine_kinase-like"/>
</dbReference>
<comment type="pathway">
    <text evidence="2 8">Pyrimidine metabolism; CTP biosynthesis via salvage pathway; CTP from cytidine: step 1/3.</text>
</comment>
<dbReference type="GO" id="GO:0044206">
    <property type="term" value="P:UMP salvage"/>
    <property type="evidence" value="ECO:0007669"/>
    <property type="project" value="UniProtKB-UniPathway"/>
</dbReference>
<feature type="compositionally biased region" description="Polar residues" evidence="9">
    <location>
        <begin position="1"/>
        <end position="11"/>
    </location>
</feature>
<reference evidence="13" key="3">
    <citation type="submission" date="2018-08" db="EMBL/GenBank/DDBJ databases">
        <title>Leveraging single-cell genomics to expand the Fungal Tree of Life.</title>
        <authorList>
            <consortium name="DOE Joint Genome Institute"/>
            <person name="Ahrendt S.R."/>
            <person name="Quandt C.A."/>
            <person name="Ciobanu D."/>
            <person name="Clum A."/>
            <person name="Salamov A."/>
            <person name="Andreopoulos B."/>
            <person name="Cheng J.-F."/>
            <person name="Woyke T."/>
            <person name="Pelin A."/>
            <person name="Henrissat B."/>
            <person name="Reynolds N."/>
            <person name="Benny G.L."/>
            <person name="Smith M.E."/>
            <person name="James T.Y."/>
            <person name="Grigoriev I.V."/>
        </authorList>
    </citation>
    <scope>NUCLEOTIDE SEQUENCE</scope>
    <source>
        <strain evidence="13">CSF55</strain>
    </source>
</reference>
<dbReference type="CDD" id="cd02023">
    <property type="entry name" value="UMPK"/>
    <property type="match status" value="1"/>
</dbReference>
<proteinExistence type="inferred from homology"/>